<organism evidence="1 2">
    <name type="scientific">Sideroxydans lithotrophicus (strain ES-1)</name>
    <dbReference type="NCBI Taxonomy" id="580332"/>
    <lineage>
        <taxon>Bacteria</taxon>
        <taxon>Pseudomonadati</taxon>
        <taxon>Pseudomonadota</taxon>
        <taxon>Betaproteobacteria</taxon>
        <taxon>Nitrosomonadales</taxon>
        <taxon>Gallionellaceae</taxon>
        <taxon>Sideroxydans</taxon>
    </lineage>
</organism>
<dbReference type="Proteomes" id="UP000001625">
    <property type="component" value="Chromosome"/>
</dbReference>
<protein>
    <recommendedName>
        <fullName evidence="3">Cytochrome c domain-containing protein</fullName>
    </recommendedName>
</protein>
<dbReference type="InterPro" id="IPR013783">
    <property type="entry name" value="Ig-like_fold"/>
</dbReference>
<accession>D5CRX1</accession>
<evidence type="ECO:0008006" key="3">
    <source>
        <dbReference type="Google" id="ProtNLM"/>
    </source>
</evidence>
<keyword evidence="2" id="KW-1185">Reference proteome</keyword>
<gene>
    <name evidence="1" type="ordered locus">Slit_1470</name>
</gene>
<dbReference type="Gene3D" id="2.60.40.10">
    <property type="entry name" value="Immunoglobulins"/>
    <property type="match status" value="1"/>
</dbReference>
<dbReference type="eggNOG" id="ENOG5033QCW">
    <property type="taxonomic scope" value="Bacteria"/>
</dbReference>
<evidence type="ECO:0000313" key="2">
    <source>
        <dbReference type="Proteomes" id="UP000001625"/>
    </source>
</evidence>
<dbReference type="EMBL" id="CP001965">
    <property type="protein sequence ID" value="ADE11707.1"/>
    <property type="molecule type" value="Genomic_DNA"/>
</dbReference>
<dbReference type="PROSITE" id="PS51257">
    <property type="entry name" value="PROKAR_LIPOPROTEIN"/>
    <property type="match status" value="1"/>
</dbReference>
<sequence length="669" mass="70294">MNYRSFQIGVVRLFQVAVGAVVLSLLLASCGGGGSGAGDTYPAATLGGVVAVSGPDSFLLYPNPQSSPAIDSQAYAQAYYAAIDPTNAKDTLVKWKAANGFGSGTGMEVQAVFGDVRDLGYGRYVTARKNTDGTIAFYVDNYLVWSAAGYGYSSLNLDAAVARDQRWYIGTNAIEFSPGPAGGAPFAKYFTFDPVTGARLLAANLDGRGNKAMPGICTGCHGGRGDPLTPPDAFGNQLFAVVGNPASGVRGDLKGKLHFFEPDTFSFSTLAGKTRPDQEAAIKTLNQWVLCTYPLPTSSVVPTGYAEDTCRNVATLDEWQGGAADIVKAAYGGNGLPNPAYADNYVPASWVAAGQTTLYQNVVQPACRMCHILRGIGQQSDADFSNFTAFQTSADRIMEHVIERGNMPLTKVLYGRYWSTPSMYNTMNTFLQNEGYTVLDAASAPLLPGRPIADAGLNRTVSTGATTLSAAGSMYADTFSWSIVSNPGSAATLSVATGVQTTFNATANGTYGVQLVASKGTVQSVPVVLTLVVNSALTPAPAAIRFSDIKAVLQAAGAGKCITCHTPAPAGNLPPSPIIYANVDRNGDGLVDATDDLWLYTEVRGRINFSDISGSPLLRKPSGHHHNGGVQSGFGDQVNKISADKLQPGDPLRANYDLFLNWISNGAPY</sequence>
<dbReference type="HOGENOM" id="CLU_410435_0_0_4"/>
<name>D5CRX1_SIDLE</name>
<dbReference type="KEGG" id="slt:Slit_1470"/>
<dbReference type="AlphaFoldDB" id="D5CRX1"/>
<reference evidence="1 2" key="1">
    <citation type="submission" date="2010-03" db="EMBL/GenBank/DDBJ databases">
        <title>Complete sequence of Sideroxydans lithotrophicus ES-1.</title>
        <authorList>
            <consortium name="US DOE Joint Genome Institute"/>
            <person name="Lucas S."/>
            <person name="Copeland A."/>
            <person name="Lapidus A."/>
            <person name="Cheng J.-F."/>
            <person name="Bruce D."/>
            <person name="Goodwin L."/>
            <person name="Pitluck S."/>
            <person name="Munk A.C."/>
            <person name="Detter J.C."/>
            <person name="Han C."/>
            <person name="Tapia R."/>
            <person name="Larimer F."/>
            <person name="Land M."/>
            <person name="Hauser L."/>
            <person name="Kyrpides N."/>
            <person name="Ivanova N."/>
            <person name="Emerson D."/>
            <person name="Woyke T."/>
        </authorList>
    </citation>
    <scope>NUCLEOTIDE SEQUENCE [LARGE SCALE GENOMIC DNA]</scope>
    <source>
        <strain evidence="1 2">ES-1</strain>
    </source>
</reference>
<proteinExistence type="predicted"/>
<dbReference type="STRING" id="580332.Slit_1470"/>
<evidence type="ECO:0000313" key="1">
    <source>
        <dbReference type="EMBL" id="ADE11707.1"/>
    </source>
</evidence>